<comment type="caution">
    <text evidence="1">The sequence shown here is derived from an EMBL/GenBank/DDBJ whole genome shotgun (WGS) entry which is preliminary data.</text>
</comment>
<evidence type="ECO:0000313" key="2">
    <source>
        <dbReference type="Proteomes" id="UP001151760"/>
    </source>
</evidence>
<dbReference type="EMBL" id="BQNB010010240">
    <property type="protein sequence ID" value="GJS74574.1"/>
    <property type="molecule type" value="Genomic_DNA"/>
</dbReference>
<keyword evidence="2" id="KW-1185">Reference proteome</keyword>
<accession>A0ABQ4YA74</accession>
<gene>
    <name evidence="1" type="ORF">Tco_0707415</name>
</gene>
<protein>
    <submittedName>
        <fullName evidence="1">Uncharacterized protein</fullName>
    </submittedName>
</protein>
<organism evidence="1 2">
    <name type="scientific">Tanacetum coccineum</name>
    <dbReference type="NCBI Taxonomy" id="301880"/>
    <lineage>
        <taxon>Eukaryota</taxon>
        <taxon>Viridiplantae</taxon>
        <taxon>Streptophyta</taxon>
        <taxon>Embryophyta</taxon>
        <taxon>Tracheophyta</taxon>
        <taxon>Spermatophyta</taxon>
        <taxon>Magnoliopsida</taxon>
        <taxon>eudicotyledons</taxon>
        <taxon>Gunneridae</taxon>
        <taxon>Pentapetalae</taxon>
        <taxon>asterids</taxon>
        <taxon>campanulids</taxon>
        <taxon>Asterales</taxon>
        <taxon>Asteraceae</taxon>
        <taxon>Asteroideae</taxon>
        <taxon>Anthemideae</taxon>
        <taxon>Anthemidinae</taxon>
        <taxon>Tanacetum</taxon>
    </lineage>
</organism>
<proteinExistence type="predicted"/>
<evidence type="ECO:0000313" key="1">
    <source>
        <dbReference type="EMBL" id="GJS74574.1"/>
    </source>
</evidence>
<name>A0ABQ4YA74_9ASTR</name>
<sequence>MIAMRLYMVQELGDQVKLERWKGMVRARAAKSDKDGLLGVQGEEVAFFLVPNVMTRLRVTRRLEQGFKVYGFD</sequence>
<dbReference type="Proteomes" id="UP001151760">
    <property type="component" value="Unassembled WGS sequence"/>
</dbReference>
<reference evidence="1" key="2">
    <citation type="submission" date="2022-01" db="EMBL/GenBank/DDBJ databases">
        <authorList>
            <person name="Yamashiro T."/>
            <person name="Shiraishi A."/>
            <person name="Satake H."/>
            <person name="Nakayama K."/>
        </authorList>
    </citation>
    <scope>NUCLEOTIDE SEQUENCE</scope>
</reference>
<reference evidence="1" key="1">
    <citation type="journal article" date="2022" name="Int. J. Mol. Sci.">
        <title>Draft Genome of Tanacetum Coccineum: Genomic Comparison of Closely Related Tanacetum-Family Plants.</title>
        <authorList>
            <person name="Yamashiro T."/>
            <person name="Shiraishi A."/>
            <person name="Nakayama K."/>
            <person name="Satake H."/>
        </authorList>
    </citation>
    <scope>NUCLEOTIDE SEQUENCE</scope>
</reference>